<accession>A0ABQ6LW94</accession>
<dbReference type="Pfam" id="PF12228">
    <property type="entry name" value="DUF3604"/>
    <property type="match status" value="1"/>
</dbReference>
<organism evidence="2 3">
    <name type="scientific">Biformimicrobium ophioploci</name>
    <dbReference type="NCBI Taxonomy" id="3036711"/>
    <lineage>
        <taxon>Bacteria</taxon>
        <taxon>Pseudomonadati</taxon>
        <taxon>Pseudomonadota</taxon>
        <taxon>Gammaproteobacteria</taxon>
        <taxon>Cellvibrionales</taxon>
        <taxon>Microbulbiferaceae</taxon>
        <taxon>Biformimicrobium</taxon>
    </lineage>
</organism>
<name>A0ABQ6LW94_9GAMM</name>
<protein>
    <submittedName>
        <fullName evidence="2">DUF3604 domain-containing protein</fullName>
    </submittedName>
</protein>
<feature type="signal peptide" evidence="1">
    <location>
        <begin position="1"/>
        <end position="22"/>
    </location>
</feature>
<gene>
    <name evidence="2" type="ORF">MNKW57_06690</name>
</gene>
<evidence type="ECO:0000313" key="3">
    <source>
        <dbReference type="Proteomes" id="UP001224392"/>
    </source>
</evidence>
<dbReference type="Gene3D" id="3.20.20.140">
    <property type="entry name" value="Metal-dependent hydrolases"/>
    <property type="match status" value="1"/>
</dbReference>
<proteinExistence type="predicted"/>
<reference evidence="2 3" key="1">
    <citation type="submission" date="2023-04" db="EMBL/GenBank/DDBJ databases">
        <title>Marinobulbifer ophiurae gen. nov., sp. Nov., isolate from tissue of brittle star Ophioplocus japonicus.</title>
        <authorList>
            <person name="Kawano K."/>
            <person name="Sawayama S."/>
            <person name="Nakagawa S."/>
        </authorList>
    </citation>
    <scope>NUCLEOTIDE SEQUENCE [LARGE SCALE GENOMIC DNA]</scope>
    <source>
        <strain evidence="2 3">NKW57</strain>
    </source>
</reference>
<dbReference type="Proteomes" id="UP001224392">
    <property type="component" value="Unassembled WGS sequence"/>
</dbReference>
<dbReference type="RefSeq" id="WP_285762851.1">
    <property type="nucleotide sequence ID" value="NZ_BSYJ01000001.1"/>
</dbReference>
<evidence type="ECO:0000256" key="1">
    <source>
        <dbReference type="SAM" id="SignalP"/>
    </source>
</evidence>
<comment type="caution">
    <text evidence="2">The sequence shown here is derived from an EMBL/GenBank/DDBJ whole genome shotgun (WGS) entry which is preliminary data.</text>
</comment>
<keyword evidence="1" id="KW-0732">Signal</keyword>
<evidence type="ECO:0000313" key="2">
    <source>
        <dbReference type="EMBL" id="GMG86348.1"/>
    </source>
</evidence>
<keyword evidence="3" id="KW-1185">Reference proteome</keyword>
<sequence>MKTPLYLLVTASLAALPLALQASPYETQKKDKMQERVYSPYAGRGYPDQVLFGDTHFHTHLSFDAGLIGTKLDVDAAYRGARGEEILSNTGQRFQLIRPLDFLVITDHAEMIGFAPMLREGHPALLEDPWGKSAYERFNSGLEGQQEVFSEIIQKGTIEGVNPLSSNDATESIWQEFVEKADQYNDPGRFTAMTGFEWTSTPMGDNLHRVVIFADGHDKTGRTMPYSMFDSLNPEDLWKYLANYEEKTGGRAIAIPHNGNLSNGLMFNGLDFDGKAITEDYARRRIRWEPLHEMSQIKGDEETHPYLSPDDEFADFENWDVSNLAGTAPKKEEMLRGEYARSALRMGLELQKRIGVNPYKFGLMAATDTHTALASSREENYFGKYQATEPSPDRHNTEVIPADDPALKILTSQESAAGLTAVWARENTRRDIFDAMQRKEVYATTGTRIRVRVFAGWDFEEDEVSRPDFIDQGYQRGVPMGGDLTKGPGGEAPKFMVRALRDPDGANLDRVQVIKGWIDADGKTHERIFDVAVSDGRRIGRDGRCKTPVGSTVDLEKATYTNTIGEPVMTAYWQDPDFDPAQAAFYYVRVLEIPTPRWTTHDAAFFKIPRPDRVPATTQDRAYTSPIWYTPGK</sequence>
<dbReference type="EMBL" id="BSYJ01000001">
    <property type="protein sequence ID" value="GMG86348.1"/>
    <property type="molecule type" value="Genomic_DNA"/>
</dbReference>
<dbReference type="InterPro" id="IPR022028">
    <property type="entry name" value="DUF3604"/>
</dbReference>
<feature type="chain" id="PRO_5047401419" evidence="1">
    <location>
        <begin position="23"/>
        <end position="633"/>
    </location>
</feature>